<organism evidence="1 2">
    <name type="scientific">Amycolatopsis oliviviridis</name>
    <dbReference type="NCBI Taxonomy" id="1471590"/>
    <lineage>
        <taxon>Bacteria</taxon>
        <taxon>Bacillati</taxon>
        <taxon>Actinomycetota</taxon>
        <taxon>Actinomycetes</taxon>
        <taxon>Pseudonocardiales</taxon>
        <taxon>Pseudonocardiaceae</taxon>
        <taxon>Amycolatopsis</taxon>
    </lineage>
</organism>
<name>A0ABQ3LZF5_9PSEU</name>
<dbReference type="EMBL" id="BNAY01000007">
    <property type="protein sequence ID" value="GHH28154.1"/>
    <property type="molecule type" value="Genomic_DNA"/>
</dbReference>
<evidence type="ECO:0008006" key="3">
    <source>
        <dbReference type="Google" id="ProtNLM"/>
    </source>
</evidence>
<protein>
    <recommendedName>
        <fullName evidence="3">Histidine kinase</fullName>
    </recommendedName>
</protein>
<keyword evidence="2" id="KW-1185">Reference proteome</keyword>
<sequence>MDRTKAASLHWTKGLIEAAGARHRMEWHDARSHVDEEGLGLSARTSQVDDLRLVAQPNAVLCSELFVRLILSDWSLRPLLDQAKTAAAALVGTLVDAADPKEPPFLTLRLRLRSDVLVIEVDHELDGLPVPTPAPGERTGVAPSETGGVTFWCELPLPGGLSAGQVQLPRRGDRRTLVDEPVSGGPVGADPEVLERLLTRLSGWSG</sequence>
<accession>A0ABQ3LZF5</accession>
<gene>
    <name evidence="1" type="ORF">GCM10017790_58530</name>
</gene>
<comment type="caution">
    <text evidence="1">The sequence shown here is derived from an EMBL/GenBank/DDBJ whole genome shotgun (WGS) entry which is preliminary data.</text>
</comment>
<dbReference type="Proteomes" id="UP000635387">
    <property type="component" value="Unassembled WGS sequence"/>
</dbReference>
<reference evidence="2" key="1">
    <citation type="journal article" date="2019" name="Int. J. Syst. Evol. Microbiol.">
        <title>The Global Catalogue of Microorganisms (GCM) 10K type strain sequencing project: providing services to taxonomists for standard genome sequencing and annotation.</title>
        <authorList>
            <consortium name="The Broad Institute Genomics Platform"/>
            <consortium name="The Broad Institute Genome Sequencing Center for Infectious Disease"/>
            <person name="Wu L."/>
            <person name="Ma J."/>
        </authorList>
    </citation>
    <scope>NUCLEOTIDE SEQUENCE [LARGE SCALE GENOMIC DNA]</scope>
    <source>
        <strain evidence="2">CGMCC 4.7683</strain>
    </source>
</reference>
<evidence type="ECO:0000313" key="1">
    <source>
        <dbReference type="EMBL" id="GHH28154.1"/>
    </source>
</evidence>
<evidence type="ECO:0000313" key="2">
    <source>
        <dbReference type="Proteomes" id="UP000635387"/>
    </source>
</evidence>
<proteinExistence type="predicted"/>